<proteinExistence type="predicted"/>
<dbReference type="Pfam" id="PF13181">
    <property type="entry name" value="TPR_8"/>
    <property type="match status" value="2"/>
</dbReference>
<dbReference type="SUPFAM" id="SSF48452">
    <property type="entry name" value="TPR-like"/>
    <property type="match status" value="1"/>
</dbReference>
<dbReference type="PANTHER" id="PTHR16253">
    <property type="entry name" value="TETRATRICOPEPTIDE REPEAT PROTEIN 22"/>
    <property type="match status" value="1"/>
</dbReference>
<reference evidence="3" key="1">
    <citation type="submission" date="2022-08" db="UniProtKB">
        <authorList>
            <consortium name="EnsemblMetazoa"/>
        </authorList>
    </citation>
    <scope>IDENTIFICATION</scope>
    <source>
        <strain evidence="3">05x7-T-G4-1.051#20</strain>
    </source>
</reference>
<evidence type="ECO:0000256" key="1">
    <source>
        <dbReference type="PROSITE-ProRule" id="PRU00339"/>
    </source>
</evidence>
<accession>A0A8W8K3D0</accession>
<dbReference type="PANTHER" id="PTHR16253:SF0">
    <property type="entry name" value="TETRATRICOPEPTIDE REPEAT PROTEIN 22"/>
    <property type="match status" value="1"/>
</dbReference>
<dbReference type="GO" id="GO:0007165">
    <property type="term" value="P:signal transduction"/>
    <property type="evidence" value="ECO:0007669"/>
    <property type="project" value="InterPro"/>
</dbReference>
<dbReference type="SMART" id="SM00028">
    <property type="entry name" value="TPR"/>
    <property type="match status" value="3"/>
</dbReference>
<dbReference type="InterPro" id="IPR011990">
    <property type="entry name" value="TPR-like_helical_dom_sf"/>
</dbReference>
<dbReference type="Proteomes" id="UP000005408">
    <property type="component" value="Unassembled WGS sequence"/>
</dbReference>
<keyword evidence="1" id="KW-0802">TPR repeat</keyword>
<sequence>MEDIEREYYMKGVKELVEITKIDHSNVKLYIRREVISTSWAFLGLFLIRRGSILDESGNYKRKTIDQMDEKIKALLQDLELVQYLDDPEKCFQIGLEQASTSVTDSEKSCEPRIATELLIRYAIFLKTEERWEEALKKLNEALEIDNTEANWFALTVKAEVLDNLGRIDEAIEDRKRAISWNTTSRDICDLAKAYQKKYMSCEDKNSEIAEEFLLNASDCFTRAVQLLRQEKRPEIHCAQGIFLREIGEIKEAIECFKRAVEVDTATKSRISFRHLFESLLFYYRESLDSEKGKIMHEMAYFYDVTSRKHGELTKETEQFLTEYEEEMATLTAYFQHYRQQPSLYSNGKTMYDIITSVVKEDAIEKWRVTVEEKEKYFRSQEETKLAKKKKEVLCSRCKGPVIERQLSVFPDPLEKPRSLKYPYDFYVIFSPTDRDWVCHILLETLEVSYGYKGAIAERDIRPGSTDIYQRVNLIQNCSKILVILSQKFEGNPECDYELSHALKRKHEENLENVLIPILRNVDGLHQSLRTITFLDAVDDCDWNKLINALEAKP</sequence>
<dbReference type="Pfam" id="PF01582">
    <property type="entry name" value="TIR"/>
    <property type="match status" value="1"/>
</dbReference>
<dbReference type="EnsemblMetazoa" id="G22247.1">
    <property type="protein sequence ID" value="G22247.1:cds"/>
    <property type="gene ID" value="G22247"/>
</dbReference>
<dbReference type="SUPFAM" id="SSF52200">
    <property type="entry name" value="Toll/Interleukin receptor TIR domain"/>
    <property type="match status" value="1"/>
</dbReference>
<feature type="repeat" description="TPR" evidence="1">
    <location>
        <begin position="234"/>
        <end position="267"/>
    </location>
</feature>
<organism evidence="3 4">
    <name type="scientific">Magallana gigas</name>
    <name type="common">Pacific oyster</name>
    <name type="synonym">Crassostrea gigas</name>
    <dbReference type="NCBI Taxonomy" id="29159"/>
    <lineage>
        <taxon>Eukaryota</taxon>
        <taxon>Metazoa</taxon>
        <taxon>Spiralia</taxon>
        <taxon>Lophotrochozoa</taxon>
        <taxon>Mollusca</taxon>
        <taxon>Bivalvia</taxon>
        <taxon>Autobranchia</taxon>
        <taxon>Pteriomorphia</taxon>
        <taxon>Ostreida</taxon>
        <taxon>Ostreoidea</taxon>
        <taxon>Ostreidae</taxon>
        <taxon>Magallana</taxon>
    </lineage>
</organism>
<evidence type="ECO:0000313" key="4">
    <source>
        <dbReference type="Proteomes" id="UP000005408"/>
    </source>
</evidence>
<name>A0A8W8K3D0_MAGGI</name>
<dbReference type="Gene3D" id="1.25.40.10">
    <property type="entry name" value="Tetratricopeptide repeat domain"/>
    <property type="match status" value="1"/>
</dbReference>
<dbReference type="PROSITE" id="PS50104">
    <property type="entry name" value="TIR"/>
    <property type="match status" value="1"/>
</dbReference>
<protein>
    <recommendedName>
        <fullName evidence="2">TIR domain-containing protein</fullName>
    </recommendedName>
</protein>
<dbReference type="Gene3D" id="3.40.50.10140">
    <property type="entry name" value="Toll/interleukin-1 receptor homology (TIR) domain"/>
    <property type="match status" value="1"/>
</dbReference>
<dbReference type="AlphaFoldDB" id="A0A8W8K3D0"/>
<feature type="domain" description="TIR" evidence="2">
    <location>
        <begin position="422"/>
        <end position="550"/>
    </location>
</feature>
<evidence type="ECO:0000313" key="3">
    <source>
        <dbReference type="EnsemblMetazoa" id="G22247.1:cds"/>
    </source>
</evidence>
<evidence type="ECO:0000259" key="2">
    <source>
        <dbReference type="PROSITE" id="PS50104"/>
    </source>
</evidence>
<dbReference type="InterPro" id="IPR019734">
    <property type="entry name" value="TPR_rpt"/>
</dbReference>
<dbReference type="InterPro" id="IPR042342">
    <property type="entry name" value="TTC22"/>
</dbReference>
<dbReference type="PROSITE" id="PS50005">
    <property type="entry name" value="TPR"/>
    <property type="match status" value="1"/>
</dbReference>
<dbReference type="SMART" id="SM00255">
    <property type="entry name" value="TIR"/>
    <property type="match status" value="1"/>
</dbReference>
<keyword evidence="4" id="KW-1185">Reference proteome</keyword>
<dbReference type="InterPro" id="IPR035897">
    <property type="entry name" value="Toll_tir_struct_dom_sf"/>
</dbReference>
<dbReference type="InterPro" id="IPR000157">
    <property type="entry name" value="TIR_dom"/>
</dbReference>